<keyword evidence="1" id="KW-1185">Reference proteome</keyword>
<reference evidence="2" key="1">
    <citation type="submission" date="2016-11" db="UniProtKB">
        <authorList>
            <consortium name="WormBaseParasite"/>
        </authorList>
    </citation>
    <scope>IDENTIFICATION</scope>
</reference>
<dbReference type="AlphaFoldDB" id="A0A1I7X7R6"/>
<sequence>MKIILLSLAEDLDLLNDEMNDNPDSDDHTPAIQQSSTIKLPTKIKLSHKPVKITKQKLLKKHIHHKICSFYFKQEVSTKCSTFTTPLFRRLILLATERCLACFQKHTDNFKCYKENNPCYNCNRIGHHYIVCNK</sequence>
<accession>A0A1I7X7R6</accession>
<protein>
    <submittedName>
        <fullName evidence="2">CCHC-type domain-containing protein</fullName>
    </submittedName>
</protein>
<proteinExistence type="predicted"/>
<organism evidence="1 2">
    <name type="scientific">Heterorhabditis bacteriophora</name>
    <name type="common">Entomopathogenic nematode worm</name>
    <dbReference type="NCBI Taxonomy" id="37862"/>
    <lineage>
        <taxon>Eukaryota</taxon>
        <taxon>Metazoa</taxon>
        <taxon>Ecdysozoa</taxon>
        <taxon>Nematoda</taxon>
        <taxon>Chromadorea</taxon>
        <taxon>Rhabditida</taxon>
        <taxon>Rhabditina</taxon>
        <taxon>Rhabditomorpha</taxon>
        <taxon>Strongyloidea</taxon>
        <taxon>Heterorhabditidae</taxon>
        <taxon>Heterorhabditis</taxon>
    </lineage>
</organism>
<evidence type="ECO:0000313" key="2">
    <source>
        <dbReference type="WBParaSite" id="Hba_13669"/>
    </source>
</evidence>
<evidence type="ECO:0000313" key="1">
    <source>
        <dbReference type="Proteomes" id="UP000095283"/>
    </source>
</evidence>
<dbReference type="Proteomes" id="UP000095283">
    <property type="component" value="Unplaced"/>
</dbReference>
<name>A0A1I7X7R6_HETBA</name>
<dbReference type="WBParaSite" id="Hba_13669">
    <property type="protein sequence ID" value="Hba_13669"/>
    <property type="gene ID" value="Hba_13669"/>
</dbReference>